<proteinExistence type="inferred from homology"/>
<keyword evidence="3" id="KW-1185">Reference proteome</keyword>
<dbReference type="EMBL" id="JACHMQ010000001">
    <property type="protein sequence ID" value="MBB6397138.1"/>
    <property type="molecule type" value="Genomic_DNA"/>
</dbReference>
<dbReference type="InterPro" id="IPR002347">
    <property type="entry name" value="SDR_fam"/>
</dbReference>
<dbReference type="Pfam" id="PF13561">
    <property type="entry name" value="adh_short_C2"/>
    <property type="match status" value="1"/>
</dbReference>
<comment type="caution">
    <text evidence="2">The sequence shown here is derived from an EMBL/GenBank/DDBJ whole genome shotgun (WGS) entry which is preliminary data.</text>
</comment>
<sequence length="101" mass="10206">MTGGRLAGRVAVVTGAGDGIGRGIARRFAAEGARVLVAELEAAADRANPVGRLGAPETDIAPMAVFLASEDARYLTGNTLFADGGSHVNGAAWTPDLDGEQ</sequence>
<organism evidence="2 3">
    <name type="scientific">Actinomadura coerulea</name>
    <dbReference type="NCBI Taxonomy" id="46159"/>
    <lineage>
        <taxon>Bacteria</taxon>
        <taxon>Bacillati</taxon>
        <taxon>Actinomycetota</taxon>
        <taxon>Actinomycetes</taxon>
        <taxon>Streptosporangiales</taxon>
        <taxon>Thermomonosporaceae</taxon>
        <taxon>Actinomadura</taxon>
    </lineage>
</organism>
<dbReference type="SUPFAM" id="SSF51735">
    <property type="entry name" value="NAD(P)-binding Rossmann-fold domains"/>
    <property type="match status" value="1"/>
</dbReference>
<dbReference type="AlphaFoldDB" id="A0A7X0G0G1"/>
<dbReference type="InterPro" id="IPR036291">
    <property type="entry name" value="NAD(P)-bd_dom_sf"/>
</dbReference>
<dbReference type="Gene3D" id="3.40.50.720">
    <property type="entry name" value="NAD(P)-binding Rossmann-like Domain"/>
    <property type="match status" value="2"/>
</dbReference>
<gene>
    <name evidence="2" type="ORF">BKA00_004052</name>
</gene>
<dbReference type="Proteomes" id="UP000546324">
    <property type="component" value="Unassembled WGS sequence"/>
</dbReference>
<dbReference type="PANTHER" id="PTHR43943">
    <property type="entry name" value="DEHYDROGENASE/REDUCTASE (SDR FAMILY) MEMBER 4"/>
    <property type="match status" value="1"/>
</dbReference>
<dbReference type="RefSeq" id="WP_276530149.1">
    <property type="nucleotide sequence ID" value="NZ_JACHMQ010000001.1"/>
</dbReference>
<comment type="similarity">
    <text evidence="1">Belongs to the short-chain dehydrogenases/reductases (SDR) family.</text>
</comment>
<protein>
    <submittedName>
        <fullName evidence="2">NAD(P)-dependent dehydrogenase (Short-subunit alcohol dehydrogenase family)</fullName>
    </submittedName>
</protein>
<reference evidence="2 3" key="1">
    <citation type="submission" date="2020-08" db="EMBL/GenBank/DDBJ databases">
        <title>Sequencing the genomes of 1000 actinobacteria strains.</title>
        <authorList>
            <person name="Klenk H.-P."/>
        </authorList>
    </citation>
    <scope>NUCLEOTIDE SEQUENCE [LARGE SCALE GENOMIC DNA]</scope>
    <source>
        <strain evidence="2 3">DSM 43675</strain>
    </source>
</reference>
<evidence type="ECO:0000256" key="1">
    <source>
        <dbReference type="ARBA" id="ARBA00006484"/>
    </source>
</evidence>
<name>A0A7X0G0G1_9ACTN</name>
<dbReference type="PANTHER" id="PTHR43943:SF2">
    <property type="entry name" value="DEHYDROGENASE_REDUCTASE 4"/>
    <property type="match status" value="1"/>
</dbReference>
<accession>A0A7X0G0G1</accession>
<evidence type="ECO:0000313" key="3">
    <source>
        <dbReference type="Proteomes" id="UP000546324"/>
    </source>
</evidence>
<evidence type="ECO:0000313" key="2">
    <source>
        <dbReference type="EMBL" id="MBB6397138.1"/>
    </source>
</evidence>